<protein>
    <submittedName>
        <fullName evidence="2">Uncharacterized protein</fullName>
    </submittedName>
</protein>
<feature type="compositionally biased region" description="Basic and acidic residues" evidence="1">
    <location>
        <begin position="147"/>
        <end position="160"/>
    </location>
</feature>
<evidence type="ECO:0000256" key="1">
    <source>
        <dbReference type="SAM" id="MobiDB-lite"/>
    </source>
</evidence>
<proteinExistence type="predicted"/>
<feature type="region of interest" description="Disordered" evidence="1">
    <location>
        <begin position="115"/>
        <end position="160"/>
    </location>
</feature>
<evidence type="ECO:0000313" key="2">
    <source>
        <dbReference type="EMBL" id="TQE09733.1"/>
    </source>
</evidence>
<gene>
    <name evidence="2" type="ORF">C1H46_004690</name>
</gene>
<sequence length="160" mass="16974">MNRVNDATKAIGTTQQNIDDGQMIPAASNGLIINEKEVSENDSHPGISDSPRPEYCPFNCIIEASDAIETSQPIVDGAPNIHAVAIGFISHENEVLGNCSAPINSAPPVLEYINSIGKHNDNDGASTNVSDDETTDMVPNSPGFNSDQRKNDKSVPESNA</sequence>
<keyword evidence="3" id="KW-1185">Reference proteome</keyword>
<reference evidence="2 3" key="1">
    <citation type="journal article" date="2019" name="G3 (Bethesda)">
        <title>Sequencing of a Wild Apple (Malus baccata) Genome Unravels the Differences Between Cultivated and Wild Apple Species Regarding Disease Resistance and Cold Tolerance.</title>
        <authorList>
            <person name="Chen X."/>
        </authorList>
    </citation>
    <scope>NUCLEOTIDE SEQUENCE [LARGE SCALE GENOMIC DNA]</scope>
    <source>
        <strain evidence="3">cv. Shandingzi</strain>
        <tissue evidence="2">Leaves</tissue>
    </source>
</reference>
<organism evidence="2 3">
    <name type="scientific">Malus baccata</name>
    <name type="common">Siberian crab apple</name>
    <name type="synonym">Pyrus baccata</name>
    <dbReference type="NCBI Taxonomy" id="106549"/>
    <lineage>
        <taxon>Eukaryota</taxon>
        <taxon>Viridiplantae</taxon>
        <taxon>Streptophyta</taxon>
        <taxon>Embryophyta</taxon>
        <taxon>Tracheophyta</taxon>
        <taxon>Spermatophyta</taxon>
        <taxon>Magnoliopsida</taxon>
        <taxon>eudicotyledons</taxon>
        <taxon>Gunneridae</taxon>
        <taxon>Pentapetalae</taxon>
        <taxon>rosids</taxon>
        <taxon>fabids</taxon>
        <taxon>Rosales</taxon>
        <taxon>Rosaceae</taxon>
        <taxon>Amygdaloideae</taxon>
        <taxon>Maleae</taxon>
        <taxon>Malus</taxon>
    </lineage>
</organism>
<dbReference type="Proteomes" id="UP000315295">
    <property type="component" value="Unassembled WGS sequence"/>
</dbReference>
<dbReference type="EMBL" id="VIEB01000053">
    <property type="protein sequence ID" value="TQE09733.1"/>
    <property type="molecule type" value="Genomic_DNA"/>
</dbReference>
<comment type="caution">
    <text evidence="2">The sequence shown here is derived from an EMBL/GenBank/DDBJ whole genome shotgun (WGS) entry which is preliminary data.</text>
</comment>
<evidence type="ECO:0000313" key="3">
    <source>
        <dbReference type="Proteomes" id="UP000315295"/>
    </source>
</evidence>
<accession>A0A540NGI8</accession>
<name>A0A540NGI8_MALBA</name>
<dbReference type="AlphaFoldDB" id="A0A540NGI8"/>